<evidence type="ECO:0000256" key="10">
    <source>
        <dbReference type="SAM" id="MobiDB-lite"/>
    </source>
</evidence>
<dbReference type="PANTHER" id="PTHR18861:SF0">
    <property type="entry name" value="BRUCHPILOT, ISOFORM J"/>
    <property type="match status" value="1"/>
</dbReference>
<feature type="compositionally biased region" description="Basic and acidic residues" evidence="10">
    <location>
        <begin position="164"/>
        <end position="193"/>
    </location>
</feature>
<evidence type="ECO:0000256" key="9">
    <source>
        <dbReference type="SAM" id="Coils"/>
    </source>
</evidence>
<keyword evidence="5 9" id="KW-0175">Coiled coil</keyword>
<evidence type="ECO:0000256" key="6">
    <source>
        <dbReference type="ARBA" id="ARBA00023212"/>
    </source>
</evidence>
<accession>A0AAD9J044</accession>
<sequence length="610" mass="69037">MQSHQSRHKSHHESSSYSSQGYTSPSKNGVTGSSRTGASGGSLLAPGGRKRGTSSSQGSRSNSPLLTDNVQTSPASSISGYALSQSARDRSSPGLSPISRSPYQSPAHSRSSSVTSVTSLIRDREAAVRSLERKMSPSYDKPDHVPYGVHGSAGSSGGARHRSLSRDRMSDRQRDLDHYHTYSGRTRDHSLDREHDYPHMGAKSLERNQHSTNLVRSRSIDYDFVNSQAAFLPALQDFPHNSDTLILDLQTHIADLNKECAIYQQELDLTKEKLASSMNSIKTFWSPELKKERALRKEESAKIGALSEQLRIIQAEKWKHLRMIEELEVRLRGLGSDSAPDVNMLPLGSSPSSQIIESLQQDKDRQGKEILLLRRTIDEMELRIDTQKQTLNAREESIKKLLEMMQNKGLSAKHMDEDRQEIERLKLHVVEAERRVLQLEAMLEQRDGEIDRLKQNSDLRKSMQEKTELCEQKSSQVAALTSNKCQLDTQITQLMETLDIKDRKINVLQRKIEKLEEGLTDSEQQLNAARKKLSMLQADHTTTDSTITQLQETLQQQQQTIDRMTASRREMEQEHKRETEEITAAKQQLANKLHQLQNLLDQNQVNSIKH</sequence>
<reference evidence="11" key="1">
    <citation type="journal article" date="2023" name="Mol. Biol. Evol.">
        <title>Third-Generation Sequencing Reveals the Adaptive Role of the Epigenome in Three Deep-Sea Polychaetes.</title>
        <authorList>
            <person name="Perez M."/>
            <person name="Aroh O."/>
            <person name="Sun Y."/>
            <person name="Lan Y."/>
            <person name="Juniper S.K."/>
            <person name="Young C.R."/>
            <person name="Angers B."/>
            <person name="Qian P.Y."/>
        </authorList>
    </citation>
    <scope>NUCLEOTIDE SEQUENCE</scope>
    <source>
        <strain evidence="11">P08H-3</strain>
    </source>
</reference>
<dbReference type="GO" id="GO:0048788">
    <property type="term" value="C:cytoskeleton of presynaptic active zone"/>
    <property type="evidence" value="ECO:0007669"/>
    <property type="project" value="TreeGrafter"/>
</dbReference>
<dbReference type="Proteomes" id="UP001208570">
    <property type="component" value="Unassembled WGS sequence"/>
</dbReference>
<evidence type="ECO:0000256" key="4">
    <source>
        <dbReference type="ARBA" id="ARBA00023018"/>
    </source>
</evidence>
<gene>
    <name evidence="11" type="ORF">LSH36_838g01043</name>
</gene>
<name>A0AAD9J044_9ANNE</name>
<evidence type="ECO:0000313" key="11">
    <source>
        <dbReference type="EMBL" id="KAK2143475.1"/>
    </source>
</evidence>
<feature type="compositionally biased region" description="Polar residues" evidence="10">
    <location>
        <begin position="64"/>
        <end position="86"/>
    </location>
</feature>
<organism evidence="11 12">
    <name type="scientific">Paralvinella palmiformis</name>
    <dbReference type="NCBI Taxonomy" id="53620"/>
    <lineage>
        <taxon>Eukaryota</taxon>
        <taxon>Metazoa</taxon>
        <taxon>Spiralia</taxon>
        <taxon>Lophotrochozoa</taxon>
        <taxon>Annelida</taxon>
        <taxon>Polychaeta</taxon>
        <taxon>Sedentaria</taxon>
        <taxon>Canalipalpata</taxon>
        <taxon>Terebellida</taxon>
        <taxon>Terebelliformia</taxon>
        <taxon>Alvinellidae</taxon>
        <taxon>Paralvinella</taxon>
    </lineage>
</organism>
<evidence type="ECO:0000313" key="12">
    <source>
        <dbReference type="Proteomes" id="UP001208570"/>
    </source>
</evidence>
<keyword evidence="7" id="KW-0966">Cell projection</keyword>
<protein>
    <submittedName>
        <fullName evidence="11">Uncharacterized protein</fullName>
    </submittedName>
</protein>
<dbReference type="GO" id="GO:0007274">
    <property type="term" value="P:neuromuscular synaptic transmission"/>
    <property type="evidence" value="ECO:0007669"/>
    <property type="project" value="TreeGrafter"/>
</dbReference>
<dbReference type="GO" id="GO:0048167">
    <property type="term" value="P:regulation of synaptic plasticity"/>
    <property type="evidence" value="ECO:0007669"/>
    <property type="project" value="TreeGrafter"/>
</dbReference>
<evidence type="ECO:0000256" key="7">
    <source>
        <dbReference type="ARBA" id="ARBA00023273"/>
    </source>
</evidence>
<feature type="compositionally biased region" description="Basic residues" evidence="10">
    <location>
        <begin position="1"/>
        <end position="11"/>
    </location>
</feature>
<evidence type="ECO:0000256" key="3">
    <source>
        <dbReference type="ARBA" id="ARBA00022553"/>
    </source>
</evidence>
<feature type="coiled-coil region" evidence="9">
    <location>
        <begin position="377"/>
        <end position="456"/>
    </location>
</feature>
<feature type="compositionally biased region" description="Polar residues" evidence="10">
    <location>
        <begin position="98"/>
        <end position="108"/>
    </location>
</feature>
<keyword evidence="2" id="KW-0963">Cytoplasm</keyword>
<dbReference type="Pfam" id="PF10174">
    <property type="entry name" value="Cast"/>
    <property type="match status" value="2"/>
</dbReference>
<dbReference type="EMBL" id="JAODUP010000838">
    <property type="protein sequence ID" value="KAK2143475.1"/>
    <property type="molecule type" value="Genomic_DNA"/>
</dbReference>
<keyword evidence="3" id="KW-0597">Phosphoprotein</keyword>
<comment type="subcellular location">
    <subcellularLocation>
        <location evidence="1">Cytoplasm</location>
        <location evidence="1">Cytoskeleton</location>
    </subcellularLocation>
    <subcellularLocation>
        <location evidence="8">Presynapse</location>
    </subcellularLocation>
</comment>
<proteinExistence type="predicted"/>
<evidence type="ECO:0000256" key="2">
    <source>
        <dbReference type="ARBA" id="ARBA00022490"/>
    </source>
</evidence>
<feature type="coiled-coil region" evidence="9">
    <location>
        <begin position="246"/>
        <end position="273"/>
    </location>
</feature>
<evidence type="ECO:0000256" key="8">
    <source>
        <dbReference type="ARBA" id="ARBA00034106"/>
    </source>
</evidence>
<feature type="compositionally biased region" description="Low complexity" evidence="10">
    <location>
        <begin position="15"/>
        <end position="63"/>
    </location>
</feature>
<feature type="region of interest" description="Disordered" evidence="10">
    <location>
        <begin position="1"/>
        <end position="193"/>
    </location>
</feature>
<dbReference type="AlphaFoldDB" id="A0AAD9J044"/>
<evidence type="ECO:0000256" key="1">
    <source>
        <dbReference type="ARBA" id="ARBA00004245"/>
    </source>
</evidence>
<evidence type="ECO:0000256" key="5">
    <source>
        <dbReference type="ARBA" id="ARBA00023054"/>
    </source>
</evidence>
<keyword evidence="12" id="KW-1185">Reference proteome</keyword>
<keyword evidence="6" id="KW-0206">Cytoskeleton</keyword>
<feature type="compositionally biased region" description="Basic and acidic residues" evidence="10">
    <location>
        <begin position="121"/>
        <end position="144"/>
    </location>
</feature>
<comment type="caution">
    <text evidence="11">The sequence shown here is derived from an EMBL/GenBank/DDBJ whole genome shotgun (WGS) entry which is preliminary data.</text>
</comment>
<feature type="compositionally biased region" description="Low complexity" evidence="10">
    <location>
        <begin position="109"/>
        <end position="119"/>
    </location>
</feature>
<keyword evidence="4" id="KW-0770">Synapse</keyword>
<dbReference type="InterPro" id="IPR019323">
    <property type="entry name" value="ELKS/CAST"/>
</dbReference>
<feature type="coiled-coil region" evidence="9">
    <location>
        <begin position="491"/>
        <end position="606"/>
    </location>
</feature>
<dbReference type="PANTHER" id="PTHR18861">
    <property type="entry name" value="ELKS/RAB6-INTERACTING/CAST PROTEIN"/>
    <property type="match status" value="1"/>
</dbReference>
<dbReference type="GO" id="GO:0098882">
    <property type="term" value="F:structural constituent of presynaptic active zone"/>
    <property type="evidence" value="ECO:0007669"/>
    <property type="project" value="TreeGrafter"/>
</dbReference>
<dbReference type="GO" id="GO:0030424">
    <property type="term" value="C:axon"/>
    <property type="evidence" value="ECO:0007669"/>
    <property type="project" value="UniProtKB-SubCell"/>
</dbReference>